<name>A0A1F6T012_9PROT</name>
<sequence>MIRDENEPIVKTRRLLSMLLAMFPWFSAWAGSKPPKPPLILPFAVHKAGTVVTTELRITEHRVYWFDLRLGFKEHDHEDRNRVKKLAGSGGRDKFGKPLDYGLSIPVRLNISAIDSSGERIIYNKEVRKEEMAGYGANLYSKRIDRVELRPGLYRVTIKSLQDIPELAETPVSLGIGYRPLTTPID</sequence>
<dbReference type="Gene3D" id="2.60.120.790">
    <property type="match status" value="1"/>
</dbReference>
<accession>A0A1F6T012</accession>
<dbReference type="STRING" id="1817756.A2140_07360"/>
<dbReference type="Proteomes" id="UP000178379">
    <property type="component" value="Unassembled WGS sequence"/>
</dbReference>
<dbReference type="InterPro" id="IPR041008">
    <property type="entry name" value="DUF5625"/>
</dbReference>
<reference evidence="2 3" key="1">
    <citation type="journal article" date="2016" name="Nat. Commun.">
        <title>Thousands of microbial genomes shed light on interconnected biogeochemical processes in an aquifer system.</title>
        <authorList>
            <person name="Anantharaman K."/>
            <person name="Brown C.T."/>
            <person name="Hug L.A."/>
            <person name="Sharon I."/>
            <person name="Castelle C.J."/>
            <person name="Probst A.J."/>
            <person name="Thomas B.C."/>
            <person name="Singh A."/>
            <person name="Wilkins M.J."/>
            <person name="Karaoz U."/>
            <person name="Brodie E.L."/>
            <person name="Williams K.H."/>
            <person name="Hubbard S.S."/>
            <person name="Banfield J.F."/>
        </authorList>
    </citation>
    <scope>NUCLEOTIDE SEQUENCE [LARGE SCALE GENOMIC DNA]</scope>
</reference>
<dbReference type="AlphaFoldDB" id="A0A1F6T012"/>
<evidence type="ECO:0000259" key="1">
    <source>
        <dbReference type="Pfam" id="PF18539"/>
    </source>
</evidence>
<comment type="caution">
    <text evidence="2">The sequence shown here is derived from an EMBL/GenBank/DDBJ whole genome shotgun (WGS) entry which is preliminary data.</text>
</comment>
<gene>
    <name evidence="2" type="ORF">A2140_07360</name>
</gene>
<proteinExistence type="predicted"/>
<evidence type="ECO:0000313" key="3">
    <source>
        <dbReference type="Proteomes" id="UP000178379"/>
    </source>
</evidence>
<organism evidence="2 3">
    <name type="scientific">Candidatus Muproteobacteria bacterium RBG_16_62_13</name>
    <dbReference type="NCBI Taxonomy" id="1817756"/>
    <lineage>
        <taxon>Bacteria</taxon>
        <taxon>Pseudomonadati</taxon>
        <taxon>Pseudomonadota</taxon>
        <taxon>Candidatus Muproteobacteria</taxon>
    </lineage>
</organism>
<protein>
    <recommendedName>
        <fullName evidence="1">DUF5625 domain-containing protein</fullName>
    </recommendedName>
</protein>
<dbReference type="EMBL" id="MFSQ01000121">
    <property type="protein sequence ID" value="OGI38522.1"/>
    <property type="molecule type" value="Genomic_DNA"/>
</dbReference>
<evidence type="ECO:0000313" key="2">
    <source>
        <dbReference type="EMBL" id="OGI38522.1"/>
    </source>
</evidence>
<feature type="domain" description="DUF5625" evidence="1">
    <location>
        <begin position="41"/>
        <end position="178"/>
    </location>
</feature>
<dbReference type="Pfam" id="PF18539">
    <property type="entry name" value="DUF5625"/>
    <property type="match status" value="1"/>
</dbReference>